<proteinExistence type="predicted"/>
<dbReference type="AlphaFoldDB" id="A0A9P6A2B2"/>
<dbReference type="OrthoDB" id="3020801at2759"/>
<gene>
    <name evidence="2" type="ORF">BDN71DRAFT_1495590</name>
</gene>
<name>A0A9P6A2B2_PLEER</name>
<feature type="compositionally biased region" description="Low complexity" evidence="1">
    <location>
        <begin position="93"/>
        <end position="110"/>
    </location>
</feature>
<evidence type="ECO:0000313" key="2">
    <source>
        <dbReference type="EMBL" id="KAF9495976.1"/>
    </source>
</evidence>
<organism evidence="2 3">
    <name type="scientific">Pleurotus eryngii</name>
    <name type="common">Boletus of the steppes</name>
    <dbReference type="NCBI Taxonomy" id="5323"/>
    <lineage>
        <taxon>Eukaryota</taxon>
        <taxon>Fungi</taxon>
        <taxon>Dikarya</taxon>
        <taxon>Basidiomycota</taxon>
        <taxon>Agaricomycotina</taxon>
        <taxon>Agaricomycetes</taxon>
        <taxon>Agaricomycetidae</taxon>
        <taxon>Agaricales</taxon>
        <taxon>Pleurotineae</taxon>
        <taxon>Pleurotaceae</taxon>
        <taxon>Pleurotus</taxon>
    </lineage>
</organism>
<feature type="region of interest" description="Disordered" evidence="1">
    <location>
        <begin position="1"/>
        <end position="40"/>
    </location>
</feature>
<accession>A0A9P6A2B2</accession>
<comment type="caution">
    <text evidence="2">The sequence shown here is derived from an EMBL/GenBank/DDBJ whole genome shotgun (WGS) entry which is preliminary data.</text>
</comment>
<keyword evidence="3" id="KW-1185">Reference proteome</keyword>
<dbReference type="EMBL" id="MU154557">
    <property type="protein sequence ID" value="KAF9495976.1"/>
    <property type="molecule type" value="Genomic_DNA"/>
</dbReference>
<reference evidence="2" key="1">
    <citation type="submission" date="2020-11" db="EMBL/GenBank/DDBJ databases">
        <authorList>
            <consortium name="DOE Joint Genome Institute"/>
            <person name="Ahrendt S."/>
            <person name="Riley R."/>
            <person name="Andreopoulos W."/>
            <person name="Labutti K."/>
            <person name="Pangilinan J."/>
            <person name="Ruiz-Duenas F.J."/>
            <person name="Barrasa J.M."/>
            <person name="Sanchez-Garcia M."/>
            <person name="Camarero S."/>
            <person name="Miyauchi S."/>
            <person name="Serrano A."/>
            <person name="Linde D."/>
            <person name="Babiker R."/>
            <person name="Drula E."/>
            <person name="Ayuso-Fernandez I."/>
            <person name="Pacheco R."/>
            <person name="Padilla G."/>
            <person name="Ferreira P."/>
            <person name="Barriuso J."/>
            <person name="Kellner H."/>
            <person name="Castanera R."/>
            <person name="Alfaro M."/>
            <person name="Ramirez L."/>
            <person name="Pisabarro A.G."/>
            <person name="Kuo A."/>
            <person name="Tritt A."/>
            <person name="Lipzen A."/>
            <person name="He G."/>
            <person name="Yan M."/>
            <person name="Ng V."/>
            <person name="Cullen D."/>
            <person name="Martin F."/>
            <person name="Rosso M.-N."/>
            <person name="Henrissat B."/>
            <person name="Hibbett D."/>
            <person name="Martinez A.T."/>
            <person name="Grigoriev I.V."/>
        </authorList>
    </citation>
    <scope>NUCLEOTIDE SEQUENCE</scope>
    <source>
        <strain evidence="2">ATCC 90797</strain>
    </source>
</reference>
<dbReference type="Gene3D" id="3.60.130.30">
    <property type="match status" value="1"/>
</dbReference>
<evidence type="ECO:0000313" key="3">
    <source>
        <dbReference type="Proteomes" id="UP000807025"/>
    </source>
</evidence>
<feature type="compositionally biased region" description="Polar residues" evidence="1">
    <location>
        <begin position="148"/>
        <end position="159"/>
    </location>
</feature>
<feature type="region of interest" description="Disordered" evidence="1">
    <location>
        <begin position="57"/>
        <end position="110"/>
    </location>
</feature>
<evidence type="ECO:0000256" key="1">
    <source>
        <dbReference type="SAM" id="MobiDB-lite"/>
    </source>
</evidence>
<sequence>MPPSTGRHVCLTPGASGWQALEGRQSSLHPRRKLRSGSEFSPYTMELDFASLLKDAESPCDLAGGDSDPSPFCCPTEAPGPPRPQPNAHLDTSPADLDASPADAHPDALPADLDASLADANMDAPLADVAYTPHGAPQLATLREALTSPCTPDHTNAQSPPAGGTTSGASRGKKAPGACSYKAYKRRKAKEDAYKHGKRVSSAKKRVAAMASAVHHTTILSSGELPAARDGYTSKNAHHPSKNSDHSWMVQELLGEGFSLVQWDGRTPRPLVDSAGRIFAVLAGRPKDKTFEQDCQAVYAKMQAELLGFDLKETDFPALAVGVSYGNGQREPARLAAGETGPNAEGLRRLLNDPAVQRVASYGDSAFQMWAPKLHAYYKGQLDKMYSALPHLHKNFLKSVFPCATFNFGPRAQSVRHRDTLNLAHGWCCITALGRFDHTRGGHLILWDARLVIEFPPHSTILIPSSRRDTRLLCSILRGRNLSLGG</sequence>
<protein>
    <submittedName>
        <fullName evidence="2">Uncharacterized protein</fullName>
    </submittedName>
</protein>
<feature type="region of interest" description="Disordered" evidence="1">
    <location>
        <begin position="148"/>
        <end position="181"/>
    </location>
</feature>
<dbReference type="Proteomes" id="UP000807025">
    <property type="component" value="Unassembled WGS sequence"/>
</dbReference>